<sequence length="35" mass="3971">MVHFVSKMDNCVLNHLMLCLTVAIGYDYNTDNHTG</sequence>
<dbReference type="EMBL" id="FNAO01000005">
    <property type="protein sequence ID" value="SDE42411.1"/>
    <property type="molecule type" value="Genomic_DNA"/>
</dbReference>
<protein>
    <submittedName>
        <fullName evidence="1">Uncharacterized protein</fullName>
    </submittedName>
</protein>
<keyword evidence="2" id="KW-1185">Reference proteome</keyword>
<accession>A0A1G7CT60</accession>
<dbReference type="AlphaFoldDB" id="A0A1G7CT60"/>
<name>A0A1G7CT60_9FLAO</name>
<proteinExistence type="predicted"/>
<dbReference type="Proteomes" id="UP000199109">
    <property type="component" value="Unassembled WGS sequence"/>
</dbReference>
<reference evidence="1 2" key="1">
    <citation type="submission" date="2016-10" db="EMBL/GenBank/DDBJ databases">
        <authorList>
            <person name="de Groot N.N."/>
        </authorList>
    </citation>
    <scope>NUCLEOTIDE SEQUENCE [LARGE SCALE GENOMIC DNA]</scope>
    <source>
        <strain evidence="1 2">DSM 23421</strain>
    </source>
</reference>
<gene>
    <name evidence="1" type="ORF">SAMN05421636_10518</name>
</gene>
<evidence type="ECO:0000313" key="2">
    <source>
        <dbReference type="Proteomes" id="UP000199109"/>
    </source>
</evidence>
<evidence type="ECO:0000313" key="1">
    <source>
        <dbReference type="EMBL" id="SDE42411.1"/>
    </source>
</evidence>
<organism evidence="1 2">
    <name type="scientific">Pricia antarctica</name>
    <dbReference type="NCBI Taxonomy" id="641691"/>
    <lineage>
        <taxon>Bacteria</taxon>
        <taxon>Pseudomonadati</taxon>
        <taxon>Bacteroidota</taxon>
        <taxon>Flavobacteriia</taxon>
        <taxon>Flavobacteriales</taxon>
        <taxon>Flavobacteriaceae</taxon>
        <taxon>Pricia</taxon>
    </lineage>
</organism>